<evidence type="ECO:0000313" key="1">
    <source>
        <dbReference type="EMBL" id="GAX58556.1"/>
    </source>
</evidence>
<proteinExistence type="predicted"/>
<accession>A0A286PG77</accession>
<reference evidence="2" key="1">
    <citation type="submission" date="2017-05" db="EMBL/GenBank/DDBJ databases">
        <title>Streptomyces olivochromogenes NBRC 3561 whole genome shotgun sequence.</title>
        <authorList>
            <person name="Dohra H."/>
            <person name="Kodani S."/>
        </authorList>
    </citation>
    <scope>NUCLEOTIDE SEQUENCE [LARGE SCALE GENOMIC DNA]</scope>
    <source>
        <strain evidence="2">NBRC 3561</strain>
    </source>
</reference>
<comment type="caution">
    <text evidence="1">The sequence shown here is derived from an EMBL/GenBank/DDBJ whole genome shotgun (WGS) entry which is preliminary data.</text>
</comment>
<dbReference type="Proteomes" id="UP000217446">
    <property type="component" value="Unassembled WGS sequence"/>
</dbReference>
<evidence type="ECO:0000313" key="2">
    <source>
        <dbReference type="Proteomes" id="UP000217446"/>
    </source>
</evidence>
<dbReference type="EMBL" id="BDQI01000057">
    <property type="protein sequence ID" value="GAX58556.1"/>
    <property type="molecule type" value="Genomic_DNA"/>
</dbReference>
<dbReference type="AlphaFoldDB" id="A0A286PG77"/>
<organism evidence="1 2">
    <name type="scientific">Streptomyces olivochromogenes</name>
    <dbReference type="NCBI Taxonomy" id="1963"/>
    <lineage>
        <taxon>Bacteria</taxon>
        <taxon>Bacillati</taxon>
        <taxon>Actinomycetota</taxon>
        <taxon>Actinomycetes</taxon>
        <taxon>Kitasatosporales</taxon>
        <taxon>Streptomycetaceae</taxon>
        <taxon>Streptomyces</taxon>
    </lineage>
</organism>
<keyword evidence="2" id="KW-1185">Reference proteome</keyword>
<protein>
    <submittedName>
        <fullName evidence="1">Uncharacterized protein</fullName>
    </submittedName>
</protein>
<name>A0A286PG77_STROL</name>
<gene>
    <name evidence="1" type="ORF">SO3561_10129</name>
</gene>
<sequence length="79" mass="8577">MSEATVPSPTSQAAPAKSVLRCYATRSDPAAIVCYRLSKKAEYRHGMIVYVPILIQVPTPSNPPSVILVNSLDDIHPNE</sequence>